<dbReference type="EC" id="2.7.1.-" evidence="9"/>
<evidence type="ECO:0000259" key="8">
    <source>
        <dbReference type="PROSITE" id="PS51100"/>
    </source>
</evidence>
<gene>
    <name evidence="9" type="ORF">ACFQAV_08990</name>
</gene>
<dbReference type="InterPro" id="IPR013012">
    <property type="entry name" value="PTS_EIIB_3"/>
</dbReference>
<evidence type="ECO:0000256" key="5">
    <source>
        <dbReference type="ARBA" id="ARBA00022683"/>
    </source>
</evidence>
<evidence type="ECO:0000313" key="9">
    <source>
        <dbReference type="EMBL" id="MFC6176975.1"/>
    </source>
</evidence>
<protein>
    <submittedName>
        <fullName evidence="9">PTS sugar transporter subunit IIB</fullName>
        <ecNumber evidence="9">2.7.1.-</ecNumber>
    </submittedName>
</protein>
<evidence type="ECO:0000256" key="3">
    <source>
        <dbReference type="ARBA" id="ARBA00022597"/>
    </source>
</evidence>
<dbReference type="RefSeq" id="WP_137610622.1">
    <property type="nucleotide sequence ID" value="NZ_BJDF01000003.1"/>
</dbReference>
<dbReference type="PANTHER" id="PTHR34581:SF2">
    <property type="entry name" value="PTS SYSTEM N,N'-DIACETYLCHITOBIOSE-SPECIFIC EIIB COMPONENT"/>
    <property type="match status" value="1"/>
</dbReference>
<dbReference type="InterPro" id="IPR003501">
    <property type="entry name" value="PTS_EIIB_2/3"/>
</dbReference>
<evidence type="ECO:0000256" key="6">
    <source>
        <dbReference type="ARBA" id="ARBA00022777"/>
    </source>
</evidence>
<feature type="modified residue" description="Phosphocysteine; by EIIA" evidence="7">
    <location>
        <position position="10"/>
    </location>
</feature>
<evidence type="ECO:0000313" key="10">
    <source>
        <dbReference type="Proteomes" id="UP001596288"/>
    </source>
</evidence>
<dbReference type="InterPro" id="IPR036095">
    <property type="entry name" value="PTS_EIIB-like_sf"/>
</dbReference>
<evidence type="ECO:0000256" key="1">
    <source>
        <dbReference type="ARBA" id="ARBA00022448"/>
    </source>
</evidence>
<evidence type="ECO:0000256" key="7">
    <source>
        <dbReference type="PROSITE-ProRule" id="PRU00423"/>
    </source>
</evidence>
<dbReference type="Gene3D" id="3.40.50.2300">
    <property type="match status" value="1"/>
</dbReference>
<keyword evidence="5" id="KW-0598">Phosphotransferase system</keyword>
<organism evidence="9 10">
    <name type="scientific">Companilactobacillus huachuanensis</name>
    <dbReference type="NCBI Taxonomy" id="2559914"/>
    <lineage>
        <taxon>Bacteria</taxon>
        <taxon>Bacillati</taxon>
        <taxon>Bacillota</taxon>
        <taxon>Bacilli</taxon>
        <taxon>Lactobacillales</taxon>
        <taxon>Lactobacillaceae</taxon>
        <taxon>Companilactobacillus</taxon>
    </lineage>
</organism>
<dbReference type="PANTHER" id="PTHR34581">
    <property type="entry name" value="PTS SYSTEM N,N'-DIACETYLCHITOBIOSE-SPECIFIC EIIB COMPONENT"/>
    <property type="match status" value="1"/>
</dbReference>
<dbReference type="GO" id="GO:0016740">
    <property type="term" value="F:transferase activity"/>
    <property type="evidence" value="ECO:0007669"/>
    <property type="project" value="UniProtKB-KW"/>
</dbReference>
<evidence type="ECO:0000256" key="4">
    <source>
        <dbReference type="ARBA" id="ARBA00022679"/>
    </source>
</evidence>
<name>A0ABW1RNA7_9LACO</name>
<dbReference type="Proteomes" id="UP001596288">
    <property type="component" value="Unassembled WGS sequence"/>
</dbReference>
<dbReference type="CDD" id="cd05564">
    <property type="entry name" value="PTS_IIB_chitobiose_lichenan"/>
    <property type="match status" value="1"/>
</dbReference>
<dbReference type="EMBL" id="JBHSSF010000020">
    <property type="protein sequence ID" value="MFC6176975.1"/>
    <property type="molecule type" value="Genomic_DNA"/>
</dbReference>
<dbReference type="InterPro" id="IPR051819">
    <property type="entry name" value="PTS_sugar-specific_EIIB"/>
</dbReference>
<keyword evidence="6" id="KW-0418">Kinase</keyword>
<comment type="caution">
    <text evidence="9">The sequence shown here is derived from an EMBL/GenBank/DDBJ whole genome shotgun (WGS) entry which is preliminary data.</text>
</comment>
<keyword evidence="4 9" id="KW-0808">Transferase</keyword>
<sequence length="105" mass="11440">MKKITIMLACGNGMSTSLLANKMQAAADKEGLDAEVFAGAVKTIPQEMDKRHPDVVLIGPQVRYVVPELKEKLSVPVEMINTMDYGLMNGEHVLATAKKLISQNN</sequence>
<keyword evidence="10" id="KW-1185">Reference proteome</keyword>
<keyword evidence="2" id="KW-0597">Phosphoprotein</keyword>
<keyword evidence="1" id="KW-0813">Transport</keyword>
<evidence type="ECO:0000256" key="2">
    <source>
        <dbReference type="ARBA" id="ARBA00022553"/>
    </source>
</evidence>
<proteinExistence type="predicted"/>
<feature type="domain" description="PTS EIIB type-3" evidence="8">
    <location>
        <begin position="3"/>
        <end position="105"/>
    </location>
</feature>
<reference evidence="10" key="1">
    <citation type="journal article" date="2019" name="Int. J. Syst. Evol. Microbiol.">
        <title>The Global Catalogue of Microorganisms (GCM) 10K type strain sequencing project: providing services to taxonomists for standard genome sequencing and annotation.</title>
        <authorList>
            <consortium name="The Broad Institute Genomics Platform"/>
            <consortium name="The Broad Institute Genome Sequencing Center for Infectious Disease"/>
            <person name="Wu L."/>
            <person name="Ma J."/>
        </authorList>
    </citation>
    <scope>NUCLEOTIDE SEQUENCE [LARGE SCALE GENOMIC DNA]</scope>
    <source>
        <strain evidence="10">CCM 8927</strain>
    </source>
</reference>
<dbReference type="PROSITE" id="PS51100">
    <property type="entry name" value="PTS_EIIB_TYPE_3"/>
    <property type="match status" value="1"/>
</dbReference>
<dbReference type="SUPFAM" id="SSF52794">
    <property type="entry name" value="PTS system IIB component-like"/>
    <property type="match status" value="1"/>
</dbReference>
<dbReference type="Pfam" id="PF02302">
    <property type="entry name" value="PTS_IIB"/>
    <property type="match status" value="1"/>
</dbReference>
<keyword evidence="3 9" id="KW-0762">Sugar transport</keyword>
<accession>A0ABW1RNA7</accession>